<sequence length="489" mass="54920">MAQRYPLSLVWLRRDLRLDDNVALRRAAEASEWIACAFVLDPPLLRGPRVGPPIVQFFFDSLGVLRERLRQQGSDLALLEGDFSGELVRLARRIDARAVFYNVDYDPDAVARDEGVERALRAAGLDVHAQTDHVYFGARDVLQESGKPYTVYTPYRRRWNARFDAEPHPPVASERAAGPKLLARDAIGATCEVPRPEDYGHASSERYPRGGSAQAKSLLRAFLTDEIDTYAERRNAPALDGTSHLSPHLRAGTIGIRTLVHTAAKRAAAARGASRTGIDTWTGELVWRDFYQQLLVHFPRVAHQPFVEAATAIAYERDERRWNAWRDGTTGYPIVDAAMIQLNTTGWMHNRLRMIVASFYTKHLLGDYRDGERYFERHLADADLAANNGGWQWSSSTGTDAAPYFRVFNPTLQGEKFDPDGAFVRAMIPALVKVPSMYVHQPWTLPPLLQAEYGCVIGRDYPAPIVDHAEARKRAIDVYGAALGRRVRT</sequence>
<evidence type="ECO:0000256" key="5">
    <source>
        <dbReference type="ARBA" id="ARBA00022827"/>
    </source>
</evidence>
<dbReference type="InterPro" id="IPR036134">
    <property type="entry name" value="Crypto/Photolyase_FAD-like_sf"/>
</dbReference>
<dbReference type="GO" id="GO:0003677">
    <property type="term" value="F:DNA binding"/>
    <property type="evidence" value="ECO:0007669"/>
    <property type="project" value="TreeGrafter"/>
</dbReference>
<dbReference type="SUPFAM" id="SSF52425">
    <property type="entry name" value="Cryptochrome/photolyase, N-terminal domain"/>
    <property type="match status" value="1"/>
</dbReference>
<evidence type="ECO:0000256" key="4">
    <source>
        <dbReference type="ARBA" id="ARBA00022630"/>
    </source>
</evidence>
<dbReference type="InterPro" id="IPR006050">
    <property type="entry name" value="DNA_photolyase_N"/>
</dbReference>
<dbReference type="GO" id="GO:0000719">
    <property type="term" value="P:photoreactive repair"/>
    <property type="evidence" value="ECO:0007669"/>
    <property type="project" value="UniProtKB-ARBA"/>
</dbReference>
<dbReference type="PRINTS" id="PR00147">
    <property type="entry name" value="DNAPHOTLYASE"/>
</dbReference>
<feature type="domain" description="Photolyase/cryptochrome alpha/beta" evidence="10">
    <location>
        <begin position="6"/>
        <end position="135"/>
    </location>
</feature>
<evidence type="ECO:0000256" key="2">
    <source>
        <dbReference type="ARBA" id="ARBA00013149"/>
    </source>
</evidence>
<dbReference type="PANTHER" id="PTHR11455">
    <property type="entry name" value="CRYPTOCHROME"/>
    <property type="match status" value="1"/>
</dbReference>
<dbReference type="FunFam" id="1.10.579.10:FF:000003">
    <property type="entry name" value="Deoxyribodipyrimidine photo-lyase"/>
    <property type="match status" value="1"/>
</dbReference>
<dbReference type="InterPro" id="IPR036155">
    <property type="entry name" value="Crypto/Photolyase_N_sf"/>
</dbReference>
<feature type="binding site" evidence="8">
    <location>
        <position position="281"/>
    </location>
    <ligand>
        <name>FAD</name>
        <dbReference type="ChEBI" id="CHEBI:57692"/>
    </ligand>
</feature>
<dbReference type="GO" id="GO:0003904">
    <property type="term" value="F:deoxyribodipyrimidine photo-lyase activity"/>
    <property type="evidence" value="ECO:0007669"/>
    <property type="project" value="UniProtKB-EC"/>
</dbReference>
<organism evidence="11 12">
    <name type="scientific">Vulcanimicrobium alpinum</name>
    <dbReference type="NCBI Taxonomy" id="3016050"/>
    <lineage>
        <taxon>Bacteria</taxon>
        <taxon>Bacillati</taxon>
        <taxon>Vulcanimicrobiota</taxon>
        <taxon>Vulcanimicrobiia</taxon>
        <taxon>Vulcanimicrobiales</taxon>
        <taxon>Vulcanimicrobiaceae</taxon>
        <taxon>Vulcanimicrobium</taxon>
    </lineage>
</organism>
<dbReference type="Gene3D" id="1.10.579.10">
    <property type="entry name" value="DNA Cyclobutane Dipyrimidine Photolyase, subunit A, domain 3"/>
    <property type="match status" value="1"/>
</dbReference>
<feature type="binding site" evidence="8">
    <location>
        <begin position="242"/>
        <end position="246"/>
    </location>
    <ligand>
        <name>FAD</name>
        <dbReference type="ChEBI" id="CHEBI:57692"/>
    </ligand>
</feature>
<comment type="catalytic activity">
    <reaction evidence="7">
        <text>cyclobutadipyrimidine (in DNA) = 2 pyrimidine residues (in DNA).</text>
        <dbReference type="EC" id="4.1.99.3"/>
    </reaction>
</comment>
<feature type="binding site" evidence="8">
    <location>
        <begin position="381"/>
        <end position="383"/>
    </location>
    <ligand>
        <name>FAD</name>
        <dbReference type="ChEBI" id="CHEBI:57692"/>
    </ligand>
</feature>
<dbReference type="Pfam" id="PF03441">
    <property type="entry name" value="FAD_binding_7"/>
    <property type="match status" value="1"/>
</dbReference>
<comment type="cofactor">
    <cofactor evidence="1">
        <name>(6R)-5,10-methylene-5,6,7,8-tetrahydrofolate</name>
        <dbReference type="ChEBI" id="CHEBI:15636"/>
    </cofactor>
</comment>
<evidence type="ECO:0000256" key="6">
    <source>
        <dbReference type="ARBA" id="ARBA00022991"/>
    </source>
</evidence>
<comment type="cofactor">
    <cofactor evidence="8">
        <name>FAD</name>
        <dbReference type="ChEBI" id="CHEBI:57692"/>
    </cofactor>
    <text evidence="8">Binds 1 FAD per subunit.</text>
</comment>
<keyword evidence="5 8" id="KW-0274">FAD</keyword>
<dbReference type="PROSITE" id="PS51645">
    <property type="entry name" value="PHR_CRY_ALPHA_BETA"/>
    <property type="match status" value="1"/>
</dbReference>
<dbReference type="Gene3D" id="3.40.50.620">
    <property type="entry name" value="HUPs"/>
    <property type="match status" value="1"/>
</dbReference>
<dbReference type="Pfam" id="PF00875">
    <property type="entry name" value="DNA_photolyase"/>
    <property type="match status" value="1"/>
</dbReference>
<dbReference type="GO" id="GO:0071949">
    <property type="term" value="F:FAD binding"/>
    <property type="evidence" value="ECO:0007669"/>
    <property type="project" value="TreeGrafter"/>
</dbReference>
<evidence type="ECO:0000256" key="9">
    <source>
        <dbReference type="RuleBase" id="RU004182"/>
    </source>
</evidence>
<name>A0AAN1XZD3_UNVUL</name>
<dbReference type="GO" id="GO:0009416">
    <property type="term" value="P:response to light stimulus"/>
    <property type="evidence" value="ECO:0007669"/>
    <property type="project" value="TreeGrafter"/>
</dbReference>
<dbReference type="EC" id="4.1.99.3" evidence="2"/>
<dbReference type="RefSeq" id="WP_317995724.1">
    <property type="nucleotide sequence ID" value="NZ_AP025523.1"/>
</dbReference>
<reference evidence="11 12" key="1">
    <citation type="journal article" date="2022" name="ISME Commun">
        <title>Vulcanimicrobium alpinus gen. nov. sp. nov., the first cultivated representative of the candidate phylum 'Eremiobacterota', is a metabolically versatile aerobic anoxygenic phototroph.</title>
        <authorList>
            <person name="Yabe S."/>
            <person name="Muto K."/>
            <person name="Abe K."/>
            <person name="Yokota A."/>
            <person name="Staudigel H."/>
            <person name="Tebo B.M."/>
        </authorList>
    </citation>
    <scope>NUCLEOTIDE SEQUENCE [LARGE SCALE GENOMIC DNA]</scope>
    <source>
        <strain evidence="11 12">WC8-2</strain>
    </source>
</reference>
<evidence type="ECO:0000256" key="1">
    <source>
        <dbReference type="ARBA" id="ARBA00001932"/>
    </source>
</evidence>
<dbReference type="Gene3D" id="1.25.40.80">
    <property type="match status" value="1"/>
</dbReference>
<evidence type="ECO:0000259" key="10">
    <source>
        <dbReference type="PROSITE" id="PS51645"/>
    </source>
</evidence>
<dbReference type="AlphaFoldDB" id="A0AAN1XZD3"/>
<dbReference type="SUPFAM" id="SSF48173">
    <property type="entry name" value="Cryptochrome/photolyase FAD-binding domain"/>
    <property type="match status" value="1"/>
</dbReference>
<dbReference type="EMBL" id="AP025523">
    <property type="protein sequence ID" value="BDE08178.1"/>
    <property type="molecule type" value="Genomic_DNA"/>
</dbReference>
<keyword evidence="12" id="KW-1185">Reference proteome</keyword>
<evidence type="ECO:0000313" key="11">
    <source>
        <dbReference type="EMBL" id="BDE08178.1"/>
    </source>
</evidence>
<proteinExistence type="inferred from homology"/>
<dbReference type="PANTHER" id="PTHR11455:SF9">
    <property type="entry name" value="CRYPTOCHROME CIRCADIAN CLOCK 5 ISOFORM X1"/>
    <property type="match status" value="1"/>
</dbReference>
<keyword evidence="6 9" id="KW-0157">Chromophore</keyword>
<comment type="similarity">
    <text evidence="9">Belongs to the DNA photolyase family.</text>
</comment>
<accession>A0AAN1XZD3</accession>
<dbReference type="InterPro" id="IPR002081">
    <property type="entry name" value="Cryptochrome/DNA_photolyase_1"/>
</dbReference>
<dbReference type="InterPro" id="IPR005101">
    <property type="entry name" value="Cryptochr/Photolyase_FAD-bd"/>
</dbReference>
<evidence type="ECO:0000256" key="8">
    <source>
        <dbReference type="PIRSR" id="PIRSR602081-1"/>
    </source>
</evidence>
<gene>
    <name evidence="11" type="ORF">WPS_34540</name>
</gene>
<dbReference type="Proteomes" id="UP001317532">
    <property type="component" value="Chromosome"/>
</dbReference>
<feature type="binding site" evidence="8">
    <location>
        <position position="230"/>
    </location>
    <ligand>
        <name>FAD</name>
        <dbReference type="ChEBI" id="CHEBI:57692"/>
    </ligand>
</feature>
<dbReference type="KEGG" id="vab:WPS_34540"/>
<protein>
    <recommendedName>
        <fullName evidence="3">Deoxyribodipyrimidine photo-lyase</fullName>
        <ecNumber evidence="2">4.1.99.3</ecNumber>
    </recommendedName>
</protein>
<dbReference type="InterPro" id="IPR014729">
    <property type="entry name" value="Rossmann-like_a/b/a_fold"/>
</dbReference>
<evidence type="ECO:0000313" key="12">
    <source>
        <dbReference type="Proteomes" id="UP001317532"/>
    </source>
</evidence>
<evidence type="ECO:0000256" key="3">
    <source>
        <dbReference type="ARBA" id="ARBA00014046"/>
    </source>
</evidence>
<evidence type="ECO:0000256" key="7">
    <source>
        <dbReference type="ARBA" id="ARBA00033999"/>
    </source>
</evidence>
<feature type="binding site" evidence="8">
    <location>
        <begin position="284"/>
        <end position="291"/>
    </location>
    <ligand>
        <name>FAD</name>
        <dbReference type="ChEBI" id="CHEBI:57692"/>
    </ligand>
</feature>
<keyword evidence="4 8" id="KW-0285">Flavoprotein</keyword>